<evidence type="ECO:0000259" key="1">
    <source>
        <dbReference type="PROSITE" id="PS51186"/>
    </source>
</evidence>
<proteinExistence type="predicted"/>
<dbReference type="InterPro" id="IPR000182">
    <property type="entry name" value="GNAT_dom"/>
</dbReference>
<accession>A0ABP5YXF7</accession>
<dbReference type="SUPFAM" id="SSF55729">
    <property type="entry name" value="Acyl-CoA N-acyltransferases (Nat)"/>
    <property type="match status" value="1"/>
</dbReference>
<dbReference type="PANTHER" id="PTHR43792:SF1">
    <property type="entry name" value="N-ACETYLTRANSFERASE DOMAIN-CONTAINING PROTEIN"/>
    <property type="match status" value="1"/>
</dbReference>
<feature type="domain" description="N-acetyltransferase" evidence="1">
    <location>
        <begin position="10"/>
        <end position="191"/>
    </location>
</feature>
<dbReference type="InterPro" id="IPR016181">
    <property type="entry name" value="Acyl_CoA_acyltransferase"/>
</dbReference>
<evidence type="ECO:0000313" key="2">
    <source>
        <dbReference type="EMBL" id="GAA2488705.1"/>
    </source>
</evidence>
<gene>
    <name evidence="2" type="ORF">GCM10010406_26080</name>
</gene>
<dbReference type="PROSITE" id="PS51186">
    <property type="entry name" value="GNAT"/>
    <property type="match status" value="1"/>
</dbReference>
<reference evidence="3" key="1">
    <citation type="journal article" date="2019" name="Int. J. Syst. Evol. Microbiol.">
        <title>The Global Catalogue of Microorganisms (GCM) 10K type strain sequencing project: providing services to taxonomists for standard genome sequencing and annotation.</title>
        <authorList>
            <consortium name="The Broad Institute Genomics Platform"/>
            <consortium name="The Broad Institute Genome Sequencing Center for Infectious Disease"/>
            <person name="Wu L."/>
            <person name="Ma J."/>
        </authorList>
    </citation>
    <scope>NUCLEOTIDE SEQUENCE [LARGE SCALE GENOMIC DNA]</scope>
    <source>
        <strain evidence="3">JCM 6307</strain>
    </source>
</reference>
<sequence length="200" mass="21542">MTVFLATGRMVLRPFTGADADHLAALDGDPEVMRFLDGGGPTSPEAVRAHVLPRLMSRHAWPAVHGYWAAEAGGGEGSGGGAGRAGEFLGWFEFRPLDEDGGGGTVELGYRLRRAAWGLGLATEGARALLHKGFTELGVERVTATTMAVNVGSRRVMEKAGLRYVRTFHQEWPHPLPGSEHGEVEYALTAQEWRREAPPA</sequence>
<dbReference type="InterPro" id="IPR051531">
    <property type="entry name" value="N-acetyltransferase"/>
</dbReference>
<evidence type="ECO:0000313" key="3">
    <source>
        <dbReference type="Proteomes" id="UP001501358"/>
    </source>
</evidence>
<comment type="caution">
    <text evidence="2">The sequence shown here is derived from an EMBL/GenBank/DDBJ whole genome shotgun (WGS) entry which is preliminary data.</text>
</comment>
<dbReference type="Proteomes" id="UP001501358">
    <property type="component" value="Unassembled WGS sequence"/>
</dbReference>
<dbReference type="PANTHER" id="PTHR43792">
    <property type="entry name" value="GNAT FAMILY, PUTATIVE (AFU_ORTHOLOGUE AFUA_3G00765)-RELATED-RELATED"/>
    <property type="match status" value="1"/>
</dbReference>
<dbReference type="RefSeq" id="WP_344383364.1">
    <property type="nucleotide sequence ID" value="NZ_BAAATA010000012.1"/>
</dbReference>
<protein>
    <submittedName>
        <fullName evidence="2">GNAT family N-acetyltransferase</fullName>
    </submittedName>
</protein>
<dbReference type="Gene3D" id="3.40.630.30">
    <property type="match status" value="1"/>
</dbReference>
<name>A0ABP5YXF7_9ACTN</name>
<dbReference type="Pfam" id="PF13302">
    <property type="entry name" value="Acetyltransf_3"/>
    <property type="match status" value="1"/>
</dbReference>
<dbReference type="EMBL" id="BAAATA010000012">
    <property type="protein sequence ID" value="GAA2488705.1"/>
    <property type="molecule type" value="Genomic_DNA"/>
</dbReference>
<organism evidence="2 3">
    <name type="scientific">Streptomyces thermolineatus</name>
    <dbReference type="NCBI Taxonomy" id="44033"/>
    <lineage>
        <taxon>Bacteria</taxon>
        <taxon>Bacillati</taxon>
        <taxon>Actinomycetota</taxon>
        <taxon>Actinomycetes</taxon>
        <taxon>Kitasatosporales</taxon>
        <taxon>Streptomycetaceae</taxon>
        <taxon>Streptomyces</taxon>
    </lineage>
</organism>
<keyword evidence="3" id="KW-1185">Reference proteome</keyword>